<comment type="caution">
    <text evidence="2">The sequence shown here is derived from an EMBL/GenBank/DDBJ whole genome shotgun (WGS) entry which is preliminary data.</text>
</comment>
<dbReference type="GO" id="GO:0042910">
    <property type="term" value="F:xenobiotic transmembrane transporter activity"/>
    <property type="evidence" value="ECO:0007669"/>
    <property type="project" value="TreeGrafter"/>
</dbReference>
<accession>A0AAW6MDN7</accession>
<keyword evidence="1" id="KW-0472">Membrane</keyword>
<feature type="non-terminal residue" evidence="2">
    <location>
        <position position="1"/>
    </location>
</feature>
<name>A0AAW6MDN7_9BACE</name>
<dbReference type="PRINTS" id="PR00702">
    <property type="entry name" value="ACRIFLAVINRP"/>
</dbReference>
<dbReference type="EMBL" id="JARFID010000929">
    <property type="protein sequence ID" value="MDE8698244.1"/>
    <property type="molecule type" value="Genomic_DNA"/>
</dbReference>
<dbReference type="PANTHER" id="PTHR32063:SF11">
    <property type="entry name" value="CATION OR DRUG EFFLUX SYSTEM PROTEIN"/>
    <property type="match status" value="1"/>
</dbReference>
<sequence>INTLTMFGLILAVAIVVDDAIVVVENSTRLLDTEQYSARQSVIQAMGEITGPIVGVVLVLLAVFIPTMLVSGISGQIYKQFALTIAASTVLSGFNSLT</sequence>
<evidence type="ECO:0000256" key="1">
    <source>
        <dbReference type="SAM" id="Phobius"/>
    </source>
</evidence>
<dbReference type="Gene3D" id="1.20.1640.10">
    <property type="entry name" value="Multidrug efflux transporter AcrB transmembrane domain"/>
    <property type="match status" value="1"/>
</dbReference>
<feature type="non-terminal residue" evidence="2">
    <location>
        <position position="98"/>
    </location>
</feature>
<organism evidence="2 3">
    <name type="scientific">Bacteroides cellulosilyticus</name>
    <dbReference type="NCBI Taxonomy" id="246787"/>
    <lineage>
        <taxon>Bacteria</taxon>
        <taxon>Pseudomonadati</taxon>
        <taxon>Bacteroidota</taxon>
        <taxon>Bacteroidia</taxon>
        <taxon>Bacteroidales</taxon>
        <taxon>Bacteroidaceae</taxon>
        <taxon>Bacteroides</taxon>
    </lineage>
</organism>
<dbReference type="SUPFAM" id="SSF82866">
    <property type="entry name" value="Multidrug efflux transporter AcrB transmembrane domain"/>
    <property type="match status" value="1"/>
</dbReference>
<keyword evidence="1" id="KW-1133">Transmembrane helix</keyword>
<protein>
    <submittedName>
        <fullName evidence="2">Efflux RND transporter permease subunit</fullName>
    </submittedName>
</protein>
<dbReference type="PANTHER" id="PTHR32063">
    <property type="match status" value="1"/>
</dbReference>
<dbReference type="Pfam" id="PF00873">
    <property type="entry name" value="ACR_tran"/>
    <property type="match status" value="1"/>
</dbReference>
<feature type="transmembrane region" description="Helical" evidence="1">
    <location>
        <begin position="45"/>
        <end position="65"/>
    </location>
</feature>
<feature type="transmembrane region" description="Helical" evidence="1">
    <location>
        <begin position="6"/>
        <end position="24"/>
    </location>
</feature>
<keyword evidence="1" id="KW-0812">Transmembrane</keyword>
<dbReference type="RefSeq" id="WP_275203159.1">
    <property type="nucleotide sequence ID" value="NZ_JARFID010000929.1"/>
</dbReference>
<evidence type="ECO:0000313" key="2">
    <source>
        <dbReference type="EMBL" id="MDE8698244.1"/>
    </source>
</evidence>
<evidence type="ECO:0000313" key="3">
    <source>
        <dbReference type="Proteomes" id="UP001221924"/>
    </source>
</evidence>
<dbReference type="Proteomes" id="UP001221924">
    <property type="component" value="Unassembled WGS sequence"/>
</dbReference>
<reference evidence="2" key="1">
    <citation type="submission" date="2023-03" db="EMBL/GenBank/DDBJ databases">
        <title>DFI Biobank Strains.</title>
        <authorList>
            <person name="Mostad J."/>
            <person name="Paddock L."/>
            <person name="Medina S."/>
            <person name="Waligurski E."/>
            <person name="Barat B."/>
            <person name="Smith R."/>
            <person name="Burgo V."/>
            <person name="Metcalfe C."/>
            <person name="Woodson C."/>
            <person name="Sundararajan A."/>
            <person name="Ramaswamy R."/>
            <person name="Lin H."/>
            <person name="Pamer E.G."/>
        </authorList>
    </citation>
    <scope>NUCLEOTIDE SEQUENCE</scope>
    <source>
        <strain evidence="2">DFI.9.5</strain>
    </source>
</reference>
<gene>
    <name evidence="2" type="ORF">PZH42_30325</name>
</gene>
<dbReference type="InterPro" id="IPR001036">
    <property type="entry name" value="Acrflvin-R"/>
</dbReference>
<dbReference type="GO" id="GO:0005886">
    <property type="term" value="C:plasma membrane"/>
    <property type="evidence" value="ECO:0007669"/>
    <property type="project" value="TreeGrafter"/>
</dbReference>
<dbReference type="AlphaFoldDB" id="A0AAW6MDN7"/>
<proteinExistence type="predicted"/>